<accession>A0A3L8R042</accession>
<dbReference type="SUPFAM" id="SSF53720">
    <property type="entry name" value="ALDH-like"/>
    <property type="match status" value="1"/>
</dbReference>
<evidence type="ECO:0000256" key="3">
    <source>
        <dbReference type="PROSITE-ProRule" id="PRU10007"/>
    </source>
</evidence>
<dbReference type="STRING" id="1343740.M271_44465"/>
<dbReference type="InterPro" id="IPR016161">
    <property type="entry name" value="Ald_DH/histidinol_DH"/>
</dbReference>
<dbReference type="Gene3D" id="3.40.309.10">
    <property type="entry name" value="Aldehyde Dehydrogenase, Chain A, domain 2"/>
    <property type="match status" value="1"/>
</dbReference>
<name>A0A3L8R042_STRRN</name>
<dbReference type="PANTHER" id="PTHR11699">
    <property type="entry name" value="ALDEHYDE DEHYDROGENASE-RELATED"/>
    <property type="match status" value="1"/>
</dbReference>
<reference evidence="6 7" key="1">
    <citation type="journal article" date="2018" name="J. Biol. Chem.">
        <title>Discovery of the actinoplanic acid pathway in Streptomyces rapamycinicus reveals a genetically conserved synergism with rapamycin.</title>
        <authorList>
            <person name="Mrak P."/>
            <person name="Krastel P."/>
            <person name="Pivk Lukancic P."/>
            <person name="Tao J."/>
            <person name="Pistorius D."/>
            <person name="Moore C.M."/>
        </authorList>
    </citation>
    <scope>NUCLEOTIDE SEQUENCE [LARGE SCALE GENOMIC DNA]</scope>
    <source>
        <strain evidence="6 7">NRRL 5491</strain>
    </source>
</reference>
<evidence type="ECO:0000256" key="4">
    <source>
        <dbReference type="RuleBase" id="RU003345"/>
    </source>
</evidence>
<dbReference type="Pfam" id="PF00171">
    <property type="entry name" value="Aldedh"/>
    <property type="match status" value="1"/>
</dbReference>
<dbReference type="FunFam" id="3.40.605.10:FF:000007">
    <property type="entry name" value="NAD/NADP-dependent betaine aldehyde dehydrogenase"/>
    <property type="match status" value="1"/>
</dbReference>
<organism evidence="6 7">
    <name type="scientific">Streptomyces rapamycinicus (strain ATCC 29253 / DSM 41530 / NRRL 5491 / AYB-994)</name>
    <name type="common">Streptomyces hygroscopicus (strain ATCC 29253)</name>
    <dbReference type="NCBI Taxonomy" id="1343740"/>
    <lineage>
        <taxon>Bacteria</taxon>
        <taxon>Bacillati</taxon>
        <taxon>Actinomycetota</taxon>
        <taxon>Actinomycetes</taxon>
        <taxon>Kitasatosporales</taxon>
        <taxon>Streptomycetaceae</taxon>
        <taxon>Streptomyces</taxon>
        <taxon>Streptomyces violaceusniger group</taxon>
    </lineage>
</organism>
<dbReference type="Gene3D" id="3.40.605.10">
    <property type="entry name" value="Aldehyde Dehydrogenase, Chain A, domain 1"/>
    <property type="match status" value="1"/>
</dbReference>
<evidence type="ECO:0000259" key="5">
    <source>
        <dbReference type="Pfam" id="PF00171"/>
    </source>
</evidence>
<keyword evidence="2 4" id="KW-0560">Oxidoreductase</keyword>
<dbReference type="PROSITE" id="PS00687">
    <property type="entry name" value="ALDEHYDE_DEHYDR_GLU"/>
    <property type="match status" value="1"/>
</dbReference>
<evidence type="ECO:0000256" key="1">
    <source>
        <dbReference type="ARBA" id="ARBA00009986"/>
    </source>
</evidence>
<dbReference type="FunFam" id="3.40.309.10:FF:000012">
    <property type="entry name" value="Betaine aldehyde dehydrogenase"/>
    <property type="match status" value="1"/>
</dbReference>
<gene>
    <name evidence="6" type="ORF">D3C57_150310</name>
</gene>
<dbReference type="GO" id="GO:0016620">
    <property type="term" value="F:oxidoreductase activity, acting on the aldehyde or oxo group of donors, NAD or NADP as acceptor"/>
    <property type="evidence" value="ECO:0007669"/>
    <property type="project" value="InterPro"/>
</dbReference>
<dbReference type="AlphaFoldDB" id="A0A3L8R042"/>
<dbReference type="Proteomes" id="UP000281594">
    <property type="component" value="Unassembled WGS sequence"/>
</dbReference>
<dbReference type="InterPro" id="IPR015590">
    <property type="entry name" value="Aldehyde_DH_dom"/>
</dbReference>
<feature type="active site" evidence="3">
    <location>
        <position position="277"/>
    </location>
</feature>
<feature type="domain" description="Aldehyde dehydrogenase" evidence="5">
    <location>
        <begin position="46"/>
        <end position="511"/>
    </location>
</feature>
<dbReference type="InterPro" id="IPR029510">
    <property type="entry name" value="Ald_DH_CS_GLU"/>
</dbReference>
<sequence>MTGGYDLSKHLSTLKQVLGSTEVREKTLKEFLNYIGGERRPSRSGAWLDSVDPSTGQVWARIPASTAGDVDDAVRAAQHAFDSGDWTDLPAAERAARLRAWADAIETNAEWLSEVETRDNGRPLRETRFAQLPGAAMQVRYIAGLAENIQGSTVDVRPGAFAYTRWEPVGVTALIIPWNGPLPVFFAKVAASLAAGNAIVVKPAQQATVSILEATRLFDELDIPPGLVNVVSGRGSKVGDAVTGHPGIGKISFTGSTETGRRVMERATVNIKNLLLELGGKSPNIVFADADLDAAVAGVSAGVFTPNAGQACVAGSRVLIEASVYDDFVERLAAHARSIAVGDPMDLATGMGPLATESQYDTVRSYLRLGQEEGARLAVGGRTTQDLIKEGSPLRGGFYAEPSLFTTEDNGLRISQEEIFGPVAVALPFDGEDQAVTLANNTPYGLAAGVWTEDVRRAHRMANRLRAGNVWVNTYKAMHWAMPFGGQKQSGNGGTANGATALHEWMDLKSVWMNVE</sequence>
<dbReference type="InterPro" id="IPR016162">
    <property type="entry name" value="Ald_DH_N"/>
</dbReference>
<comment type="similarity">
    <text evidence="1 4">Belongs to the aldehyde dehydrogenase family.</text>
</comment>
<evidence type="ECO:0000256" key="2">
    <source>
        <dbReference type="ARBA" id="ARBA00023002"/>
    </source>
</evidence>
<evidence type="ECO:0000313" key="7">
    <source>
        <dbReference type="Proteomes" id="UP000281594"/>
    </source>
</evidence>
<dbReference type="EMBL" id="QYCY01000004">
    <property type="protein sequence ID" value="RLV72907.1"/>
    <property type="molecule type" value="Genomic_DNA"/>
</dbReference>
<protein>
    <recommendedName>
        <fullName evidence="5">Aldehyde dehydrogenase domain-containing protein</fullName>
    </recommendedName>
</protein>
<proteinExistence type="inferred from homology"/>
<evidence type="ECO:0000313" key="6">
    <source>
        <dbReference type="EMBL" id="RLV72907.1"/>
    </source>
</evidence>
<comment type="caution">
    <text evidence="6">The sequence shown here is derived from an EMBL/GenBank/DDBJ whole genome shotgun (WGS) entry which is preliminary data.</text>
</comment>
<dbReference type="InterPro" id="IPR016163">
    <property type="entry name" value="Ald_DH_C"/>
</dbReference>